<reference evidence="1" key="2">
    <citation type="submission" date="2021-12" db="EMBL/GenBank/DDBJ databases">
        <title>Resequencing data analysis of finger millet.</title>
        <authorList>
            <person name="Hatakeyama M."/>
            <person name="Aluri S."/>
            <person name="Balachadran M.T."/>
            <person name="Sivarajan S.R."/>
            <person name="Poveda L."/>
            <person name="Shimizu-Inatsugi R."/>
            <person name="Schlapbach R."/>
            <person name="Sreeman S.M."/>
            <person name="Shimizu K.K."/>
        </authorList>
    </citation>
    <scope>NUCLEOTIDE SEQUENCE</scope>
</reference>
<evidence type="ECO:0000313" key="1">
    <source>
        <dbReference type="EMBL" id="GJM98764.1"/>
    </source>
</evidence>
<proteinExistence type="predicted"/>
<reference evidence="1" key="1">
    <citation type="journal article" date="2018" name="DNA Res.">
        <title>Multiple hybrid de novo genome assembly of finger millet, an orphan allotetraploid crop.</title>
        <authorList>
            <person name="Hatakeyama M."/>
            <person name="Aluri S."/>
            <person name="Balachadran M.T."/>
            <person name="Sivarajan S.R."/>
            <person name="Patrignani A."/>
            <person name="Gruter S."/>
            <person name="Poveda L."/>
            <person name="Shimizu-Inatsugi R."/>
            <person name="Baeten J."/>
            <person name="Francoijs K.J."/>
            <person name="Nataraja K.N."/>
            <person name="Reddy Y.A.N."/>
            <person name="Phadnis S."/>
            <person name="Ravikumar R.L."/>
            <person name="Schlapbach R."/>
            <person name="Sreeman S.M."/>
            <person name="Shimizu K.K."/>
        </authorList>
    </citation>
    <scope>NUCLEOTIDE SEQUENCE</scope>
</reference>
<evidence type="ECO:0000313" key="2">
    <source>
        <dbReference type="Proteomes" id="UP001054889"/>
    </source>
</evidence>
<keyword evidence="2" id="KW-1185">Reference proteome</keyword>
<protein>
    <submittedName>
        <fullName evidence="1">Uncharacterized protein</fullName>
    </submittedName>
</protein>
<dbReference type="EMBL" id="BQKI01000007">
    <property type="protein sequence ID" value="GJM98764.1"/>
    <property type="molecule type" value="Genomic_DNA"/>
</dbReference>
<name>A0AAV5CL63_ELECO</name>
<gene>
    <name evidence="1" type="primary">ga15801</name>
    <name evidence="1" type="ORF">PR202_ga15801</name>
</gene>
<dbReference type="Proteomes" id="UP001054889">
    <property type="component" value="Unassembled WGS sequence"/>
</dbReference>
<organism evidence="1 2">
    <name type="scientific">Eleusine coracana subsp. coracana</name>
    <dbReference type="NCBI Taxonomy" id="191504"/>
    <lineage>
        <taxon>Eukaryota</taxon>
        <taxon>Viridiplantae</taxon>
        <taxon>Streptophyta</taxon>
        <taxon>Embryophyta</taxon>
        <taxon>Tracheophyta</taxon>
        <taxon>Spermatophyta</taxon>
        <taxon>Magnoliopsida</taxon>
        <taxon>Liliopsida</taxon>
        <taxon>Poales</taxon>
        <taxon>Poaceae</taxon>
        <taxon>PACMAD clade</taxon>
        <taxon>Chloridoideae</taxon>
        <taxon>Cynodonteae</taxon>
        <taxon>Eleusininae</taxon>
        <taxon>Eleusine</taxon>
    </lineage>
</organism>
<dbReference type="AlphaFoldDB" id="A0AAV5CL63"/>
<comment type="caution">
    <text evidence="1">The sequence shown here is derived from an EMBL/GenBank/DDBJ whole genome shotgun (WGS) entry which is preliminary data.</text>
</comment>
<sequence>MDKSSIHFAKGVYGEDREAVKLSLDVQNEAHTEKYLGMPTDIGTSSNGALFQLSKRQGVEEAAGMVGADLVHRRQGSLNQICGTTLWHVSVCRKDYVITLKQGGEEENELGHVGRHGQAEVLWWPWFQGYRAFQPGTTCSPSLAADARSINA</sequence>
<accession>A0AAV5CL63</accession>